<keyword evidence="4" id="KW-0575">Peroxidase</keyword>
<dbReference type="HOGENOM" id="CLU_042529_14_2_10"/>
<feature type="domain" description="Thioredoxin" evidence="14">
    <location>
        <begin position="1"/>
        <end position="150"/>
    </location>
</feature>
<evidence type="ECO:0000256" key="5">
    <source>
        <dbReference type="ARBA" id="ARBA00022862"/>
    </source>
</evidence>
<dbReference type="GO" id="GO:0034599">
    <property type="term" value="P:cellular response to oxidative stress"/>
    <property type="evidence" value="ECO:0007669"/>
    <property type="project" value="TreeGrafter"/>
</dbReference>
<dbReference type="CDD" id="cd03017">
    <property type="entry name" value="PRX_BCP"/>
    <property type="match status" value="1"/>
</dbReference>
<dbReference type="PANTHER" id="PTHR42801">
    <property type="entry name" value="THIOREDOXIN-DEPENDENT PEROXIDE REDUCTASE"/>
    <property type="match status" value="1"/>
</dbReference>
<evidence type="ECO:0000313" key="16">
    <source>
        <dbReference type="Proteomes" id="UP000008641"/>
    </source>
</evidence>
<evidence type="ECO:0000256" key="12">
    <source>
        <dbReference type="ARBA" id="ARBA00049091"/>
    </source>
</evidence>
<proteinExistence type="inferred from homology"/>
<evidence type="ECO:0000256" key="7">
    <source>
        <dbReference type="ARBA" id="ARBA00023157"/>
    </source>
</evidence>
<dbReference type="AlphaFoldDB" id="F0NZC0"/>
<dbReference type="GO" id="GO:0045454">
    <property type="term" value="P:cell redox homeostasis"/>
    <property type="evidence" value="ECO:0007669"/>
    <property type="project" value="TreeGrafter"/>
</dbReference>
<reference evidence="15 16" key="1">
    <citation type="journal article" date="2011" name="Stand. Genomic Sci.">
        <title>Complete genome sequence of Weeksella virosa type strain (9751).</title>
        <authorList>
            <person name="Lang E."/>
            <person name="Teshima H."/>
            <person name="Lucas S."/>
            <person name="Lapidus A."/>
            <person name="Hammon N."/>
            <person name="Deshpande S."/>
            <person name="Nolan M."/>
            <person name="Cheng J.F."/>
            <person name="Pitluck S."/>
            <person name="Liolios K."/>
            <person name="Pagani I."/>
            <person name="Mikhailova N."/>
            <person name="Ivanova N."/>
            <person name="Mavromatis K."/>
            <person name="Pati A."/>
            <person name="Tapia R."/>
            <person name="Han C."/>
            <person name="Goodwin L."/>
            <person name="Chen A."/>
            <person name="Palaniappan K."/>
            <person name="Land M."/>
            <person name="Hauser L."/>
            <person name="Chang Y.J."/>
            <person name="Jeffries C.D."/>
            <person name="Brambilla E.M."/>
            <person name="Kopitz M."/>
            <person name="Rohde M."/>
            <person name="Goker M."/>
            <person name="Tindall B.J."/>
            <person name="Detter J.C."/>
            <person name="Woyke T."/>
            <person name="Bristow J."/>
            <person name="Eisen J.A."/>
            <person name="Markowitz V."/>
            <person name="Hugenholtz P."/>
            <person name="Klenk H.P."/>
            <person name="Kyrpides N.C."/>
        </authorList>
    </citation>
    <scope>NUCLEOTIDE SEQUENCE [LARGE SCALE GENOMIC DNA]</scope>
    <source>
        <strain evidence="16">ATCC 43766 / DSM 16922 / JCM 21250 / NBRC 16016 / NCTC 11634 / CL345/78</strain>
    </source>
</reference>
<dbReference type="InterPro" id="IPR024706">
    <property type="entry name" value="Peroxiredoxin_AhpC-typ"/>
</dbReference>
<evidence type="ECO:0000256" key="9">
    <source>
        <dbReference type="ARBA" id="ARBA00032824"/>
    </source>
</evidence>
<evidence type="ECO:0000313" key="15">
    <source>
        <dbReference type="EMBL" id="ADX67249.1"/>
    </source>
</evidence>
<comment type="catalytic activity">
    <reaction evidence="12">
        <text>a hydroperoxide + [thioredoxin]-dithiol = an alcohol + [thioredoxin]-disulfide + H2O</text>
        <dbReference type="Rhea" id="RHEA:62620"/>
        <dbReference type="Rhea" id="RHEA-COMP:10698"/>
        <dbReference type="Rhea" id="RHEA-COMP:10700"/>
        <dbReference type="ChEBI" id="CHEBI:15377"/>
        <dbReference type="ChEBI" id="CHEBI:29950"/>
        <dbReference type="ChEBI" id="CHEBI:30879"/>
        <dbReference type="ChEBI" id="CHEBI:35924"/>
        <dbReference type="ChEBI" id="CHEBI:50058"/>
        <dbReference type="EC" id="1.11.1.24"/>
    </reaction>
</comment>
<comment type="function">
    <text evidence="1">Thiol-specific peroxidase that catalyzes the reduction of hydrogen peroxide and organic hydroperoxides to water and alcohols, respectively. Plays a role in cell protection against oxidative stress by detoxifying peroxides and as sensor of hydrogen peroxide-mediated signaling events.</text>
</comment>
<accession>F0NZC0</accession>
<dbReference type="KEGG" id="wvi:Weevi_0530"/>
<name>F0NZC0_WEEVC</name>
<dbReference type="EC" id="1.11.1.24" evidence="3"/>
<dbReference type="eggNOG" id="COG1225">
    <property type="taxonomic scope" value="Bacteria"/>
</dbReference>
<keyword evidence="16" id="KW-1185">Reference proteome</keyword>
<evidence type="ECO:0000256" key="13">
    <source>
        <dbReference type="PIRSR" id="PIRSR000239-1"/>
    </source>
</evidence>
<dbReference type="Gene3D" id="3.40.30.10">
    <property type="entry name" value="Glutaredoxin"/>
    <property type="match status" value="1"/>
</dbReference>
<comment type="subunit">
    <text evidence="2">Monomer.</text>
</comment>
<evidence type="ECO:0000256" key="11">
    <source>
        <dbReference type="ARBA" id="ARBA00042639"/>
    </source>
</evidence>
<feature type="active site" description="Cysteine sulfenic acid (-SOH) intermediate; for peroxidase activity" evidence="13">
    <location>
        <position position="44"/>
    </location>
</feature>
<keyword evidence="5" id="KW-0049">Antioxidant</keyword>
<sequence length="152" mass="18239">MKIGTHIPSFSLEDNKRNWFNSDEFLYKKNMVLFFYPKDFTPVCTKEVCVFRDFHEKFADLDALILGINNQSPKTHEKFAEKHRLKFPLLSDKKGLLYKRFGLKKRWLFFYPRETFVFNKKGRLIAHIRDAKNPQVHIDQALEALRNEQKKN</sequence>
<dbReference type="InterPro" id="IPR013766">
    <property type="entry name" value="Thioredoxin_domain"/>
</dbReference>
<dbReference type="GO" id="GO:0005737">
    <property type="term" value="C:cytoplasm"/>
    <property type="evidence" value="ECO:0007669"/>
    <property type="project" value="TreeGrafter"/>
</dbReference>
<dbReference type="InterPro" id="IPR000866">
    <property type="entry name" value="AhpC/TSA"/>
</dbReference>
<dbReference type="STRING" id="865938.Weevi_0530"/>
<comment type="similarity">
    <text evidence="10">Belongs to the peroxiredoxin family. BCP/PrxQ subfamily.</text>
</comment>
<organism evidence="15 16">
    <name type="scientific">Weeksella virosa (strain ATCC 43766 / DSM 16922 / JCM 21250 / CCUG 30538 / CDC 9751 / IAM 14551 / NBRC 16016 / NCTC 11634 / CL345/78)</name>
    <dbReference type="NCBI Taxonomy" id="865938"/>
    <lineage>
        <taxon>Bacteria</taxon>
        <taxon>Pseudomonadati</taxon>
        <taxon>Bacteroidota</taxon>
        <taxon>Flavobacteriia</taxon>
        <taxon>Flavobacteriales</taxon>
        <taxon>Weeksellaceae</taxon>
        <taxon>Weeksella</taxon>
    </lineage>
</organism>
<dbReference type="EMBL" id="CP002455">
    <property type="protein sequence ID" value="ADX67249.1"/>
    <property type="molecule type" value="Genomic_DNA"/>
</dbReference>
<gene>
    <name evidence="15" type="ordered locus">Weevi_0530</name>
</gene>
<dbReference type="PROSITE" id="PS51352">
    <property type="entry name" value="THIOREDOXIN_2"/>
    <property type="match status" value="1"/>
</dbReference>
<dbReference type="RefSeq" id="WP_013597641.1">
    <property type="nucleotide sequence ID" value="NC_015144.1"/>
</dbReference>
<evidence type="ECO:0000259" key="14">
    <source>
        <dbReference type="PROSITE" id="PS51352"/>
    </source>
</evidence>
<reference evidence="16" key="2">
    <citation type="journal article" date="2011" name="Stand. Genomic Sci.">
        <title>Complete genome sequence of Weeksella virosa type strain (9751T).</title>
        <authorList>
            <person name="Lang E."/>
            <person name="Teshima H."/>
            <person name="Lucas S."/>
            <person name="Lapidus A."/>
            <person name="Hammon N."/>
            <person name="Deshpande S."/>
            <person name="Nolan M."/>
            <person name="Cheng J."/>
            <person name="Pitluck S."/>
            <person name="Liolios K."/>
            <person name="Pagani I."/>
            <person name="Mikhailova N."/>
            <person name="Ivanova N."/>
            <person name="Mavromatis K."/>
            <person name="Pati A."/>
            <person name="Tapia R."/>
            <person name="Han C."/>
            <person name="Goodwin L."/>
            <person name="Chen A."/>
            <person name="Palaniappan K."/>
            <person name="Land M."/>
            <person name="Hauser L."/>
            <person name="Chang Y."/>
            <person name="Jeffries C."/>
            <person name="Brambilla E."/>
            <person name="Kopitz M."/>
            <person name="Rohde M."/>
            <person name="Goker M."/>
            <person name="Tindall B."/>
            <person name="Detter J."/>
            <person name="Woyke T."/>
            <person name="Bristow J."/>
            <person name="Eisen J."/>
            <person name="Markowitz V."/>
            <person name="Hugenholtz P."/>
            <person name="Klenk H."/>
            <person name="Kyrpides N."/>
        </authorList>
    </citation>
    <scope>NUCLEOTIDE SEQUENCE [LARGE SCALE GENOMIC DNA]</scope>
    <source>
        <strain evidence="16">ATCC 43766 / DSM 16922 / JCM 21250 / NBRC 16016 / NCTC 11634 / CL345/78</strain>
    </source>
</reference>
<dbReference type="PIRSF" id="PIRSF000239">
    <property type="entry name" value="AHPC"/>
    <property type="match status" value="1"/>
</dbReference>
<keyword evidence="6" id="KW-0560">Oxidoreductase</keyword>
<keyword evidence="7" id="KW-1015">Disulfide bond</keyword>
<dbReference type="InterPro" id="IPR036249">
    <property type="entry name" value="Thioredoxin-like_sf"/>
</dbReference>
<evidence type="ECO:0000256" key="8">
    <source>
        <dbReference type="ARBA" id="ARBA00023284"/>
    </source>
</evidence>
<dbReference type="SUPFAM" id="SSF52833">
    <property type="entry name" value="Thioredoxin-like"/>
    <property type="match status" value="1"/>
</dbReference>
<dbReference type="GO" id="GO:0008379">
    <property type="term" value="F:thioredoxin peroxidase activity"/>
    <property type="evidence" value="ECO:0007669"/>
    <property type="project" value="TreeGrafter"/>
</dbReference>
<evidence type="ECO:0000256" key="1">
    <source>
        <dbReference type="ARBA" id="ARBA00003330"/>
    </source>
</evidence>
<evidence type="ECO:0000256" key="4">
    <source>
        <dbReference type="ARBA" id="ARBA00022559"/>
    </source>
</evidence>
<dbReference type="InterPro" id="IPR050924">
    <property type="entry name" value="Peroxiredoxin_BCP/PrxQ"/>
</dbReference>
<dbReference type="OrthoDB" id="9812811at2"/>
<keyword evidence="8" id="KW-0676">Redox-active center</keyword>
<dbReference type="PANTHER" id="PTHR42801:SF4">
    <property type="entry name" value="AHPC_TSA FAMILY PROTEIN"/>
    <property type="match status" value="1"/>
</dbReference>
<evidence type="ECO:0000256" key="6">
    <source>
        <dbReference type="ARBA" id="ARBA00023002"/>
    </source>
</evidence>
<protein>
    <recommendedName>
        <fullName evidence="3">thioredoxin-dependent peroxiredoxin</fullName>
        <ecNumber evidence="3">1.11.1.24</ecNumber>
    </recommendedName>
    <alternativeName>
        <fullName evidence="9">Thioredoxin peroxidase</fullName>
    </alternativeName>
    <alternativeName>
        <fullName evidence="11">Thioredoxin-dependent peroxiredoxin Bcp</fullName>
    </alternativeName>
</protein>
<evidence type="ECO:0000256" key="10">
    <source>
        <dbReference type="ARBA" id="ARBA00038489"/>
    </source>
</evidence>
<dbReference type="Proteomes" id="UP000008641">
    <property type="component" value="Chromosome"/>
</dbReference>
<evidence type="ECO:0000256" key="2">
    <source>
        <dbReference type="ARBA" id="ARBA00011245"/>
    </source>
</evidence>
<evidence type="ECO:0000256" key="3">
    <source>
        <dbReference type="ARBA" id="ARBA00013017"/>
    </source>
</evidence>
<dbReference type="Pfam" id="PF00578">
    <property type="entry name" value="AhpC-TSA"/>
    <property type="match status" value="1"/>
</dbReference>